<dbReference type="EMBL" id="CM043043">
    <property type="protein sequence ID" value="KAI4566398.1"/>
    <property type="molecule type" value="Genomic_DNA"/>
</dbReference>
<dbReference type="Proteomes" id="UP001057279">
    <property type="component" value="Linkage Group LG18"/>
</dbReference>
<keyword evidence="2" id="KW-1185">Reference proteome</keyword>
<evidence type="ECO:0000313" key="1">
    <source>
        <dbReference type="EMBL" id="KAI4566398.1"/>
    </source>
</evidence>
<sequence>MLKPLVEKRRRDRINRSLEELRLLLLERTRDQNLRNPKLEKAEILEFAVGYLRERSRVEPPGPAVGSPGAQPCLVRGSPPPGQLLGHPFFPPIMALYRVRVTTGPYLMAGTLDNIFVTLVGTCGESPKQRLDRIGRDFASGSVQKYKVRCSEELGELLLLRLHKERYAFFPQDSWYCSCICVTAPDGTLSHFPCYRWMEGYCTIELRPGTDVSSFEEMESDKKFALTKTAPCADPGDSSGNRYLPGFPMKIDIPSLLHMEPNIRYSATKTTSLLFNAIPASLGMKLRGLLDRKGSWKKLDDIRNIMHCHKTLTSEYVREHWCEDQFFGYQYLNGVNPVMLHCLSSLPSKLPITNDMVAPLLGPGTCLQTELEVADYWILAEVPVHCINGRPQYVAAPLCLLWLNPQGALVPLAIQLCQTPGPNSPIFLPTDTYWDWLLAKTWVRNSEFLVHENNTHFLCTHLLCEAFAMATLRQLPLCHPIYKLLLPHTRYTLQVNTIARATLLNPEGLVDKVTSIGRQGLLYLMSTGLAHFTYTNFCLPDSLRARGVLDIPNYHYRDDGLKIWAAIESFVSEIVGYYYTSDTSVQQDSELQAWVGEIFAQAFLGRESSGFPRQLCTQGELVKFLTAIIFNCSAQHAAVNSGQHDFGAWMPNAPSSMRQPPPQTKGTTTPESYLDTLPEVNTTCNNILLFWLVSQEPKDQRPLGTYPDEHFTEEAPRRSIAVFQNRLAQISRDIQERNRGLALPYAYLDPPLIENSVDDYTVQCQQDLGDLIIVRLYKERYSFFPKNPWYCKYVQVCAPSGRIYHFPAYQWMDGYETLALREATGKTAADDTLPILLEHRKEELRAKQDFYQWNGYIPGFPILINFKATKFLDLNLRYSFTKTASFFFRLSPMALGFKLRGLVDSKRSWKRLKDIKKIFPGNKSVVFEYVAEHWAEDSFFGYQYLNGINPGLLCRCTRIPDKFPVTDDMVAPFLGEGTCLQAELEKGNIYLADYRILEGIPAVELNGQKQYHCAPLCLLHFGREGNLLPIAIQVPGVQAWGWVLCECRQRLSQTPGPDCPIFLPSDSEWDWLLAKTWVRYAEFYCHEGISHLLETHLIAEAFCLAMLRQLPMCHPLYKLLIPHTRYTIQINSIGRAVLLNEGGLSARSMSLGLAGFAEAMVRALSEINYDNLYLPDDFVRRGVQDLPGYYYREDSLAVWDALERYVTEIITYYYPCDAAVEGDLELQSWVQEIFKECLLGRESSGFPTCLRTVPELIRYVTIVIYTCSAKHAAVNTGQLEFTAWMPNFPSSMRNPPIQAKGLTTLESFLDTLPDIKTTCITLLVLWTLSREPDDKRPLGHFPDIHFVEEAPRRSIEMLRQRLAQISHNIRQRNKCLPIPYYYLDPVLIENSISI</sequence>
<organism evidence="1 2">
    <name type="scientific">Ovis ammon polii x Ovis aries</name>
    <dbReference type="NCBI Taxonomy" id="2918886"/>
    <lineage>
        <taxon>Eukaryota</taxon>
        <taxon>Metazoa</taxon>
        <taxon>Chordata</taxon>
        <taxon>Craniata</taxon>
        <taxon>Vertebrata</taxon>
        <taxon>Euteleostomi</taxon>
        <taxon>Mammalia</taxon>
        <taxon>Eutheria</taxon>
        <taxon>Laurasiatheria</taxon>
        <taxon>Artiodactyla</taxon>
        <taxon>Ruminantia</taxon>
        <taxon>Pecora</taxon>
        <taxon>Bovidae</taxon>
        <taxon>Caprinae</taxon>
        <taxon>Ovis</taxon>
    </lineage>
</organism>
<proteinExistence type="predicted"/>
<accession>A0ACB9UEE2</accession>
<name>A0ACB9UEE2_9CETA</name>
<comment type="caution">
    <text evidence="1">The sequence shown here is derived from an EMBL/GenBank/DDBJ whole genome shotgun (WGS) entry which is preliminary data.</text>
</comment>
<reference evidence="1" key="1">
    <citation type="submission" date="2022-03" db="EMBL/GenBank/DDBJ databases">
        <title>Genomic analyses of argali, domestic sheep and their hybrids provide insights into chromosomal evolution, heterosis and genetic basis of agronomic traits.</title>
        <authorList>
            <person name="Li M."/>
        </authorList>
    </citation>
    <scope>NUCLEOTIDE SEQUENCE</scope>
    <source>
        <strain evidence="1">F1 hybrid</strain>
    </source>
</reference>
<evidence type="ECO:0000313" key="2">
    <source>
        <dbReference type="Proteomes" id="UP001057279"/>
    </source>
</evidence>
<gene>
    <name evidence="1" type="ORF">MJG53_015075</name>
</gene>
<protein>
    <submittedName>
        <fullName evidence="1">Uncharacterized protein</fullName>
    </submittedName>
</protein>